<name>A0A8J9VGY0_9NEOP</name>
<evidence type="ECO:0000313" key="1">
    <source>
        <dbReference type="EMBL" id="CAH0722323.1"/>
    </source>
</evidence>
<dbReference type="Proteomes" id="UP000838878">
    <property type="component" value="Chromosome 3"/>
</dbReference>
<dbReference type="EMBL" id="OV170223">
    <property type="protein sequence ID" value="CAH0722323.1"/>
    <property type="molecule type" value="Genomic_DNA"/>
</dbReference>
<keyword evidence="2" id="KW-1185">Reference proteome</keyword>
<evidence type="ECO:0000313" key="2">
    <source>
        <dbReference type="Proteomes" id="UP000838878"/>
    </source>
</evidence>
<feature type="non-terminal residue" evidence="1">
    <location>
        <position position="74"/>
    </location>
</feature>
<sequence length="74" mass="8216">MVSADCTYICSYRSPPRAKLLLIAAKSWPGCKAMAVTAKFLAASTRGMYSRAVTFVSLNRSALYETLHINTYIY</sequence>
<reference evidence="1" key="1">
    <citation type="submission" date="2021-12" db="EMBL/GenBank/DDBJ databases">
        <authorList>
            <person name="Martin H S."/>
        </authorList>
    </citation>
    <scope>NUCLEOTIDE SEQUENCE</scope>
</reference>
<accession>A0A8J9VGY0</accession>
<organism evidence="1 2">
    <name type="scientific">Brenthis ino</name>
    <name type="common">lesser marbled fritillary</name>
    <dbReference type="NCBI Taxonomy" id="405034"/>
    <lineage>
        <taxon>Eukaryota</taxon>
        <taxon>Metazoa</taxon>
        <taxon>Ecdysozoa</taxon>
        <taxon>Arthropoda</taxon>
        <taxon>Hexapoda</taxon>
        <taxon>Insecta</taxon>
        <taxon>Pterygota</taxon>
        <taxon>Neoptera</taxon>
        <taxon>Endopterygota</taxon>
        <taxon>Lepidoptera</taxon>
        <taxon>Glossata</taxon>
        <taxon>Ditrysia</taxon>
        <taxon>Papilionoidea</taxon>
        <taxon>Nymphalidae</taxon>
        <taxon>Heliconiinae</taxon>
        <taxon>Argynnini</taxon>
        <taxon>Brenthis</taxon>
    </lineage>
</organism>
<proteinExistence type="predicted"/>
<gene>
    <name evidence="1" type="ORF">BINO364_LOCUS8299</name>
</gene>
<protein>
    <submittedName>
        <fullName evidence="1">Uncharacterized protein</fullName>
    </submittedName>
</protein>
<dbReference type="AlphaFoldDB" id="A0A8J9VGY0"/>